<dbReference type="Proteomes" id="UP000830198">
    <property type="component" value="Chromosome"/>
</dbReference>
<accession>A0ABY4I5K4</accession>
<sequence>MDLFSAEGLFTVDSLISLLTLSVLEIVLGIDNIVFISIMAGKLPLDKQKKARRLGLTLAMFVRILLLLSISWIMSLTSTLFNVGHWIGIENEKWLEATAISGRDFILLIGGLFLIYKSTAEIHEKLEGGGHEEANPKPVSFTQTIIQILLLDIVFSLDSVITAVGMADHIQIMIVAVIIAVGVMVLASEGISNFVNKHPTVKMLALSFLLLIGVSLIAESFEQHIPKGYIYFAMAFSVFIEMLNLKMKSKAGKPVQLHQPRLKEQE</sequence>
<evidence type="ECO:0000313" key="2">
    <source>
        <dbReference type="EMBL" id="UPK71358.1"/>
    </source>
</evidence>
<keyword evidence="1" id="KW-1133">Transmembrane helix</keyword>
<evidence type="ECO:0000313" key="3">
    <source>
        <dbReference type="Proteomes" id="UP000830198"/>
    </source>
</evidence>
<evidence type="ECO:0000256" key="1">
    <source>
        <dbReference type="SAM" id="Phobius"/>
    </source>
</evidence>
<name>A0ABY4I5K4_CHIFI</name>
<feature type="transmembrane region" description="Helical" evidence="1">
    <location>
        <begin position="170"/>
        <end position="188"/>
    </location>
</feature>
<feature type="transmembrane region" description="Helical" evidence="1">
    <location>
        <begin position="200"/>
        <end position="217"/>
    </location>
</feature>
<dbReference type="EMBL" id="CP095855">
    <property type="protein sequence ID" value="UPK71358.1"/>
    <property type="molecule type" value="Genomic_DNA"/>
</dbReference>
<dbReference type="RefSeq" id="WP_247813438.1">
    <property type="nucleotide sequence ID" value="NZ_CP095855.1"/>
</dbReference>
<feature type="transmembrane region" description="Helical" evidence="1">
    <location>
        <begin position="145"/>
        <end position="164"/>
    </location>
</feature>
<feature type="transmembrane region" description="Helical" evidence="1">
    <location>
        <begin position="94"/>
        <end position="116"/>
    </location>
</feature>
<keyword evidence="1" id="KW-0472">Membrane</keyword>
<keyword evidence="1" id="KW-0812">Transmembrane</keyword>
<feature type="transmembrane region" description="Helical" evidence="1">
    <location>
        <begin position="53"/>
        <end position="74"/>
    </location>
</feature>
<proteinExistence type="predicted"/>
<dbReference type="PANTHER" id="PTHR30060">
    <property type="entry name" value="INNER MEMBRANE PROTEIN"/>
    <property type="match status" value="1"/>
</dbReference>
<dbReference type="PANTHER" id="PTHR30060:SF0">
    <property type="entry name" value="COILED-COIL PROTEIN (DUF2040)-RELATED"/>
    <property type="match status" value="1"/>
</dbReference>
<feature type="transmembrane region" description="Helical" evidence="1">
    <location>
        <begin position="229"/>
        <end position="245"/>
    </location>
</feature>
<organism evidence="2 3">
    <name type="scientific">Chitinophaga filiformis</name>
    <name type="common">Myxococcus filiformis</name>
    <name type="synonym">Flexibacter filiformis</name>
    <dbReference type="NCBI Taxonomy" id="104663"/>
    <lineage>
        <taxon>Bacteria</taxon>
        <taxon>Pseudomonadati</taxon>
        <taxon>Bacteroidota</taxon>
        <taxon>Chitinophagia</taxon>
        <taxon>Chitinophagales</taxon>
        <taxon>Chitinophagaceae</taxon>
        <taxon>Chitinophaga</taxon>
    </lineage>
</organism>
<reference evidence="2 3" key="1">
    <citation type="submission" date="2022-04" db="EMBL/GenBank/DDBJ databases">
        <title>The arsenic-methylating capacity of Chitinophaga filiformis YT5 during chitin decomposition.</title>
        <authorList>
            <person name="Chen G."/>
            <person name="Liang Y."/>
        </authorList>
    </citation>
    <scope>NUCLEOTIDE SEQUENCE [LARGE SCALE GENOMIC DNA]</scope>
    <source>
        <strain evidence="2 3">YT5</strain>
    </source>
</reference>
<dbReference type="Pfam" id="PF03741">
    <property type="entry name" value="TerC"/>
    <property type="match status" value="1"/>
</dbReference>
<gene>
    <name evidence="2" type="ORF">MYF79_08720</name>
</gene>
<feature type="transmembrane region" description="Helical" evidence="1">
    <location>
        <begin position="15"/>
        <end position="41"/>
    </location>
</feature>
<keyword evidence="3" id="KW-1185">Reference proteome</keyword>
<dbReference type="InterPro" id="IPR005496">
    <property type="entry name" value="Integral_membrane_TerC"/>
</dbReference>
<protein>
    <submittedName>
        <fullName evidence="2">TerC family protein</fullName>
    </submittedName>
</protein>